<organism evidence="3 4">
    <name type="scientific">Filobasidium floriforme</name>
    <dbReference type="NCBI Taxonomy" id="5210"/>
    <lineage>
        <taxon>Eukaryota</taxon>
        <taxon>Fungi</taxon>
        <taxon>Dikarya</taxon>
        <taxon>Basidiomycota</taxon>
        <taxon>Agaricomycotina</taxon>
        <taxon>Tremellomycetes</taxon>
        <taxon>Filobasidiales</taxon>
        <taxon>Filobasidiaceae</taxon>
        <taxon>Filobasidium</taxon>
    </lineage>
</organism>
<feature type="region of interest" description="Disordered" evidence="1">
    <location>
        <begin position="40"/>
        <end position="72"/>
    </location>
</feature>
<evidence type="ECO:0000256" key="1">
    <source>
        <dbReference type="SAM" id="MobiDB-lite"/>
    </source>
</evidence>
<reference evidence="3" key="1">
    <citation type="submission" date="2020-04" db="EMBL/GenBank/DDBJ databases">
        <title>Analysis of mating type loci in Filobasidium floriforme.</title>
        <authorList>
            <person name="Nowrousian M."/>
        </authorList>
    </citation>
    <scope>NUCLEOTIDE SEQUENCE</scope>
    <source>
        <strain evidence="3">CBS 6242</strain>
    </source>
</reference>
<evidence type="ECO:0000313" key="4">
    <source>
        <dbReference type="Proteomes" id="UP000812966"/>
    </source>
</evidence>
<evidence type="ECO:0000256" key="2">
    <source>
        <dbReference type="SAM" id="Phobius"/>
    </source>
</evidence>
<dbReference type="Proteomes" id="UP000812966">
    <property type="component" value="Unassembled WGS sequence"/>
</dbReference>
<sequence length="267" mass="28933">MSTTEVRMIPTITKAEHEHEMQEVKGDQLSLTEHEAIWEGNGEKVKPIETAPVEASVPAEKSSSADDAKGESKTITVDLADVTLTSVKEDEPGMSSLSQGSKVTYQKVEEGWILVSLVKPSDTTPKVETAVKSSRTRSADRSRVGSSASSASKTEEASVKPKPKKVRTVQFAEGTTLPIVDVTPKPEKKVKNDAVVQAKGPVQMVTDTMQVLKRYENEFLGAQAKVRQWEQKRIMLTIAGICRVVVLTQGAVMLGMLAVILAMVSKA</sequence>
<accession>A0A8K0NPM1</accession>
<feature type="region of interest" description="Disordered" evidence="1">
    <location>
        <begin position="123"/>
        <end position="165"/>
    </location>
</feature>
<keyword evidence="4" id="KW-1185">Reference proteome</keyword>
<comment type="caution">
    <text evidence="3">The sequence shown here is derived from an EMBL/GenBank/DDBJ whole genome shotgun (WGS) entry which is preliminary data.</text>
</comment>
<name>A0A8K0NPM1_9TREE</name>
<feature type="transmembrane region" description="Helical" evidence="2">
    <location>
        <begin position="234"/>
        <end position="264"/>
    </location>
</feature>
<dbReference type="AlphaFoldDB" id="A0A8K0NPM1"/>
<protein>
    <submittedName>
        <fullName evidence="3">Uncharacterized protein</fullName>
    </submittedName>
</protein>
<keyword evidence="2" id="KW-1133">Transmembrane helix</keyword>
<dbReference type="EMBL" id="JABELV010000081">
    <property type="protein sequence ID" value="KAG7531839.1"/>
    <property type="molecule type" value="Genomic_DNA"/>
</dbReference>
<gene>
    <name evidence="3" type="ORF">FFLO_04065</name>
</gene>
<keyword evidence="2" id="KW-0812">Transmembrane</keyword>
<evidence type="ECO:0000313" key="3">
    <source>
        <dbReference type="EMBL" id="KAG7531839.1"/>
    </source>
</evidence>
<feature type="compositionally biased region" description="Basic and acidic residues" evidence="1">
    <location>
        <begin position="63"/>
        <end position="72"/>
    </location>
</feature>
<keyword evidence="2" id="KW-0472">Membrane</keyword>
<proteinExistence type="predicted"/>